<accession>A0AAW2AUB8</accession>
<reference evidence="2 3" key="1">
    <citation type="submission" date="2024-05" db="EMBL/GenBank/DDBJ databases">
        <title>A high-quality chromosomal-level genome assembly of Topmouth culter (Culter alburnus).</title>
        <authorList>
            <person name="Zhao H."/>
        </authorList>
    </citation>
    <scope>NUCLEOTIDE SEQUENCE [LARGE SCALE GENOMIC DNA]</scope>
    <source>
        <strain evidence="2">CATC2023</strain>
        <tissue evidence="2">Muscle</tissue>
    </source>
</reference>
<keyword evidence="1" id="KW-0732">Signal</keyword>
<dbReference type="Proteomes" id="UP001479290">
    <property type="component" value="Unassembled WGS sequence"/>
</dbReference>
<feature type="chain" id="PRO_5043867389" evidence="1">
    <location>
        <begin position="18"/>
        <end position="163"/>
    </location>
</feature>
<gene>
    <name evidence="2" type="ORF">ABG768_021928</name>
</gene>
<feature type="signal peptide" evidence="1">
    <location>
        <begin position="1"/>
        <end position="17"/>
    </location>
</feature>
<evidence type="ECO:0000256" key="1">
    <source>
        <dbReference type="SAM" id="SignalP"/>
    </source>
</evidence>
<organism evidence="2 3">
    <name type="scientific">Culter alburnus</name>
    <name type="common">Topmouth culter</name>
    <dbReference type="NCBI Taxonomy" id="194366"/>
    <lineage>
        <taxon>Eukaryota</taxon>
        <taxon>Metazoa</taxon>
        <taxon>Chordata</taxon>
        <taxon>Craniata</taxon>
        <taxon>Vertebrata</taxon>
        <taxon>Euteleostomi</taxon>
        <taxon>Actinopterygii</taxon>
        <taxon>Neopterygii</taxon>
        <taxon>Teleostei</taxon>
        <taxon>Ostariophysi</taxon>
        <taxon>Cypriniformes</taxon>
        <taxon>Xenocyprididae</taxon>
        <taxon>Xenocypridinae</taxon>
        <taxon>Culter</taxon>
    </lineage>
</organism>
<evidence type="ECO:0000313" key="2">
    <source>
        <dbReference type="EMBL" id="KAK9976723.1"/>
    </source>
</evidence>
<name>A0AAW2AUB8_CULAL</name>
<dbReference type="Gene3D" id="3.10.130.10">
    <property type="entry name" value="Ribonuclease A-like domain"/>
    <property type="match status" value="1"/>
</dbReference>
<dbReference type="InterPro" id="IPR036816">
    <property type="entry name" value="RNaseA-like_dom_sf"/>
</dbReference>
<evidence type="ECO:0000313" key="3">
    <source>
        <dbReference type="Proteomes" id="UP001479290"/>
    </source>
</evidence>
<keyword evidence="3" id="KW-1185">Reference proteome</keyword>
<dbReference type="AlphaFoldDB" id="A0AAW2AUB8"/>
<protein>
    <submittedName>
        <fullName evidence="2">Uncharacterized protein</fullName>
    </submittedName>
</protein>
<sequence length="163" mass="18406">MLSFMVLLTLALHPCLSVADKKKLLGPCAEVGNEKQFQTFLDHHLRKGTPNSLKIGEWQSFINKIDTWDRPIQSFFPIKEYNNAIGVCSTGGKIYGGRNLCISKKPLKFFDVTINEKKQVMDVKFRTDYVILGCNKINNKCLPIHFEANENGATPDNNKPNCS</sequence>
<comment type="caution">
    <text evidence="2">The sequence shown here is derived from an EMBL/GenBank/DDBJ whole genome shotgun (WGS) entry which is preliminary data.</text>
</comment>
<proteinExistence type="predicted"/>
<dbReference type="EMBL" id="JAWDJR010000004">
    <property type="protein sequence ID" value="KAK9976723.1"/>
    <property type="molecule type" value="Genomic_DNA"/>
</dbReference>